<reference evidence="1 2" key="1">
    <citation type="journal article" date="2016" name="Nat. Commun.">
        <title>Thousands of microbial genomes shed light on interconnected biogeochemical processes in an aquifer system.</title>
        <authorList>
            <person name="Anantharaman K."/>
            <person name="Brown C.T."/>
            <person name="Hug L.A."/>
            <person name="Sharon I."/>
            <person name="Castelle C.J."/>
            <person name="Probst A.J."/>
            <person name="Thomas B.C."/>
            <person name="Singh A."/>
            <person name="Wilkins M.J."/>
            <person name="Karaoz U."/>
            <person name="Brodie E.L."/>
            <person name="Williams K.H."/>
            <person name="Hubbard S.S."/>
            <person name="Banfield J.F."/>
        </authorList>
    </citation>
    <scope>NUCLEOTIDE SEQUENCE [LARGE SCALE GENOMIC DNA]</scope>
</reference>
<dbReference type="Gene3D" id="1.10.150.240">
    <property type="entry name" value="Putative phosphatase, domain 2"/>
    <property type="match status" value="1"/>
</dbReference>
<dbReference type="GO" id="GO:0006281">
    <property type="term" value="P:DNA repair"/>
    <property type="evidence" value="ECO:0007669"/>
    <property type="project" value="TreeGrafter"/>
</dbReference>
<dbReference type="PANTHER" id="PTHR43434">
    <property type="entry name" value="PHOSPHOGLYCOLATE PHOSPHATASE"/>
    <property type="match status" value="1"/>
</dbReference>
<dbReference type="InterPro" id="IPR041492">
    <property type="entry name" value="HAD_2"/>
</dbReference>
<dbReference type="AlphaFoldDB" id="A0A1F6YAL1"/>
<dbReference type="SFLD" id="SFLDG01129">
    <property type="entry name" value="C1.5:_HAD__Beta-PGM__Phosphata"/>
    <property type="match status" value="1"/>
</dbReference>
<evidence type="ECO:0000313" key="1">
    <source>
        <dbReference type="EMBL" id="OGJ03424.1"/>
    </source>
</evidence>
<dbReference type="GO" id="GO:0008967">
    <property type="term" value="F:phosphoglycolate phosphatase activity"/>
    <property type="evidence" value="ECO:0007669"/>
    <property type="project" value="TreeGrafter"/>
</dbReference>
<dbReference type="GO" id="GO:0005829">
    <property type="term" value="C:cytosol"/>
    <property type="evidence" value="ECO:0007669"/>
    <property type="project" value="TreeGrafter"/>
</dbReference>
<dbReference type="InterPro" id="IPR036412">
    <property type="entry name" value="HAD-like_sf"/>
</dbReference>
<dbReference type="SUPFAM" id="SSF56784">
    <property type="entry name" value="HAD-like"/>
    <property type="match status" value="1"/>
</dbReference>
<dbReference type="InterPro" id="IPR050155">
    <property type="entry name" value="HAD-like_hydrolase_sf"/>
</dbReference>
<dbReference type="Proteomes" id="UP000176826">
    <property type="component" value="Unassembled WGS sequence"/>
</dbReference>
<protein>
    <recommendedName>
        <fullName evidence="3">HAD family hydrolase</fullName>
    </recommendedName>
</protein>
<evidence type="ECO:0000313" key="2">
    <source>
        <dbReference type="Proteomes" id="UP000176826"/>
    </source>
</evidence>
<dbReference type="InterPro" id="IPR006439">
    <property type="entry name" value="HAD-SF_hydro_IA"/>
</dbReference>
<dbReference type="Gene3D" id="3.40.50.1000">
    <property type="entry name" value="HAD superfamily/HAD-like"/>
    <property type="match status" value="1"/>
</dbReference>
<dbReference type="EMBL" id="MFVT01000024">
    <property type="protein sequence ID" value="OGJ03424.1"/>
    <property type="molecule type" value="Genomic_DNA"/>
</dbReference>
<gene>
    <name evidence="1" type="ORF">A3F97_02070</name>
</gene>
<dbReference type="NCBIfam" id="TIGR01549">
    <property type="entry name" value="HAD-SF-IA-v1"/>
    <property type="match status" value="1"/>
</dbReference>
<name>A0A1F6YAL1_9BACT</name>
<dbReference type="NCBIfam" id="TIGR01509">
    <property type="entry name" value="HAD-SF-IA-v3"/>
    <property type="match status" value="1"/>
</dbReference>
<dbReference type="SFLD" id="SFLDS00003">
    <property type="entry name" value="Haloacid_Dehalogenase"/>
    <property type="match status" value="1"/>
</dbReference>
<proteinExistence type="predicted"/>
<dbReference type="Pfam" id="PF13419">
    <property type="entry name" value="HAD_2"/>
    <property type="match status" value="1"/>
</dbReference>
<accession>A0A1F6YAL1</accession>
<sequence>MKYSAVIFDWDGTLGMTLHIWLEAYKSELKNLGIELSDQTIIEDFFYEHKKTATKYPNIDFDPYIEKVRKYMISHAPLMKLYSGVNETLEKLQTRGIVLALVSSSPRKLLEEVLELTGLSKFFSAISGFDDIMKHKPDPEPFLYIMEIAKLDPKTTIILGDSPHDIIAAKAAGIDSCLFLPPENKIFYDFDQLKKTNPNYSIETLEEFLELILNS</sequence>
<comment type="caution">
    <text evidence="1">The sequence shown here is derived from an EMBL/GenBank/DDBJ whole genome shotgun (WGS) entry which is preliminary data.</text>
</comment>
<dbReference type="SFLD" id="SFLDG01135">
    <property type="entry name" value="C1.5.6:_HAD__Beta-PGM__Phospha"/>
    <property type="match status" value="1"/>
</dbReference>
<dbReference type="InterPro" id="IPR023198">
    <property type="entry name" value="PGP-like_dom2"/>
</dbReference>
<dbReference type="PRINTS" id="PR00413">
    <property type="entry name" value="HADHALOGNASE"/>
</dbReference>
<evidence type="ECO:0008006" key="3">
    <source>
        <dbReference type="Google" id="ProtNLM"/>
    </source>
</evidence>
<dbReference type="PANTHER" id="PTHR43434:SF1">
    <property type="entry name" value="PHOSPHOGLYCOLATE PHOSPHATASE"/>
    <property type="match status" value="1"/>
</dbReference>
<organism evidence="1 2">
    <name type="scientific">Candidatus Nomurabacteria bacterium RIFCSPLOWO2_12_FULL_41_10</name>
    <dbReference type="NCBI Taxonomy" id="1801795"/>
    <lineage>
        <taxon>Bacteria</taxon>
        <taxon>Candidatus Nomuraibacteriota</taxon>
    </lineage>
</organism>
<dbReference type="InterPro" id="IPR023214">
    <property type="entry name" value="HAD_sf"/>
</dbReference>